<evidence type="ECO:0000313" key="6">
    <source>
        <dbReference type="Proteomes" id="UP000002586"/>
    </source>
</evidence>
<dbReference type="Pfam" id="PF03445">
    <property type="entry name" value="DUF294"/>
    <property type="match status" value="1"/>
</dbReference>
<dbReference type="SMART" id="SM00116">
    <property type="entry name" value="CBS"/>
    <property type="match status" value="2"/>
</dbReference>
<keyword evidence="6" id="KW-1185">Reference proteome</keyword>
<dbReference type="InterPro" id="IPR018821">
    <property type="entry name" value="DUF294_put_nucleoTrafse_sb-bd"/>
</dbReference>
<dbReference type="SUPFAM" id="SSF51206">
    <property type="entry name" value="cAMP-binding domain-like"/>
    <property type="match status" value="1"/>
</dbReference>
<feature type="domain" description="Cyclic nucleotide-binding" evidence="3">
    <location>
        <begin position="17"/>
        <end position="115"/>
    </location>
</feature>
<keyword evidence="1 2" id="KW-0129">CBS domain</keyword>
<reference evidence="6" key="1">
    <citation type="journal article" date="2009" name="Appl. Environ. Microbiol.">
        <title>Complete genome sequence of the chemolithoautotrophic marine magnetotactic coccus strain MC-1.</title>
        <authorList>
            <person name="Schubbe S."/>
            <person name="Williams T.J."/>
            <person name="Xie G."/>
            <person name="Kiss H.E."/>
            <person name="Brettin T.S."/>
            <person name="Martinez D."/>
            <person name="Ross C.A."/>
            <person name="Schuler D."/>
            <person name="Cox B.L."/>
            <person name="Nealson K.H."/>
            <person name="Bazylinski D.A."/>
        </authorList>
    </citation>
    <scope>NUCLEOTIDE SEQUENCE [LARGE SCALE GENOMIC DNA]</scope>
    <source>
        <strain evidence="6">ATCC BAA-1437 / JCM 17883 / MC-1</strain>
    </source>
</reference>
<evidence type="ECO:0000313" key="5">
    <source>
        <dbReference type="EMBL" id="ABK43561.1"/>
    </source>
</evidence>
<dbReference type="CDD" id="cd05401">
    <property type="entry name" value="NT_GlnE_GlnD_like"/>
    <property type="match status" value="1"/>
</dbReference>
<dbReference type="STRING" id="156889.Mmc1_1043"/>
<dbReference type="InterPro" id="IPR046342">
    <property type="entry name" value="CBS_dom_sf"/>
</dbReference>
<feature type="domain" description="CBS" evidence="4">
    <location>
        <begin position="226"/>
        <end position="282"/>
    </location>
</feature>
<reference evidence="5 6" key="2">
    <citation type="journal article" date="2012" name="Int. J. Syst. Evol. Microbiol.">
        <title>Magnetococcus marinus gen. nov., sp. nov., a marine, magnetotactic bacterium that represents a novel lineage (Magnetococcaceae fam. nov.; Magnetococcales ord. nov.) at the base of the Alphaproteobacteria.</title>
        <authorList>
            <person name="Bazylinski D.A."/>
            <person name="Williams T.J."/>
            <person name="Lefevre C.T."/>
            <person name="Berg R.J."/>
            <person name="Zhang C.L."/>
            <person name="Bowser S.S."/>
            <person name="Dean A.J."/>
            <person name="Beveridge T.J."/>
        </authorList>
    </citation>
    <scope>NUCLEOTIDE SEQUENCE [LARGE SCALE GENOMIC DNA]</scope>
    <source>
        <strain evidence="6">ATCC BAA-1437 / JCM 17883 / MC-1</strain>
    </source>
</reference>
<dbReference type="KEGG" id="mgm:Mmc1_1043"/>
<dbReference type="HOGENOM" id="CLU_027866_1_0_5"/>
<dbReference type="GO" id="GO:0008773">
    <property type="term" value="F:[protein-PII] uridylyltransferase activity"/>
    <property type="evidence" value="ECO:0007669"/>
    <property type="project" value="InterPro"/>
</dbReference>
<evidence type="ECO:0000256" key="1">
    <source>
        <dbReference type="ARBA" id="ARBA00023122"/>
    </source>
</evidence>
<proteinExistence type="predicted"/>
<dbReference type="PANTHER" id="PTHR43080:SF2">
    <property type="entry name" value="CBS DOMAIN-CONTAINING PROTEIN"/>
    <property type="match status" value="1"/>
</dbReference>
<evidence type="ECO:0000259" key="4">
    <source>
        <dbReference type="PROSITE" id="PS51371"/>
    </source>
</evidence>
<dbReference type="eggNOG" id="COG2905">
    <property type="taxonomic scope" value="Bacteria"/>
</dbReference>
<dbReference type="SMART" id="SM00100">
    <property type="entry name" value="cNMP"/>
    <property type="match status" value="1"/>
</dbReference>
<dbReference type="PANTHER" id="PTHR43080">
    <property type="entry name" value="CBS DOMAIN-CONTAINING PROTEIN CBSX3, MITOCHONDRIAL"/>
    <property type="match status" value="1"/>
</dbReference>
<dbReference type="PROSITE" id="PS50042">
    <property type="entry name" value="CNMP_BINDING_3"/>
    <property type="match status" value="1"/>
</dbReference>
<dbReference type="Pfam" id="PF00571">
    <property type="entry name" value="CBS"/>
    <property type="match status" value="2"/>
</dbReference>
<dbReference type="InterPro" id="IPR000644">
    <property type="entry name" value="CBS_dom"/>
</dbReference>
<evidence type="ECO:0000256" key="2">
    <source>
        <dbReference type="PROSITE-ProRule" id="PRU00703"/>
    </source>
</evidence>
<organism evidence="5 6">
    <name type="scientific">Magnetococcus marinus (strain ATCC BAA-1437 / JCM 17883 / MC-1)</name>
    <dbReference type="NCBI Taxonomy" id="156889"/>
    <lineage>
        <taxon>Bacteria</taxon>
        <taxon>Pseudomonadati</taxon>
        <taxon>Pseudomonadota</taxon>
        <taxon>Magnetococcia</taxon>
        <taxon>Magnetococcales</taxon>
        <taxon>Magnetococcaceae</taxon>
        <taxon>Magnetococcus</taxon>
    </lineage>
</organism>
<dbReference type="Proteomes" id="UP000002586">
    <property type="component" value="Chromosome"/>
</dbReference>
<sequence>MDIELLQIRDFLTQRHPFDQLPKEVMDTIPSQLEIRYVRRNTAVLTPGNHNNYLHIIRTGAVETRDPNNQLLAHLDEGDVFGVGSLMNGGKVQNANVATEDSLIYLMPFDLFRQLCDNHSHFSYYFDPMGAQRLRSAIQVRDSHEVQSKTPIIIQAIEDVMARSPITGTAHMSIREAAAKMTEIQVSSLLIVDEQEQLIGIITDRDLRKRVIVAGLDTARPVADIMTANPSTIESAASVSEAQLMMMRTHIHHIPVTKAGKLVGMITNTDLVRNQPASAVQLMGIVRKAEDVEVLATASERIPNILVNHIESGVDSHLIGKMITSVTDAIHRRLLELAHQKLGPSPVPYAWMVGGSQARYEQTAHSDQDNALILSDDYVEAEHGAYFEQLAIFMRDALDRCGYYLCPGDVMASNREWRQPVSKWLRYFSKWTEEPDPKALMLASVFFDIRFVAGHEALFTQVQQHMLSKTRGNNIFLAFMAFNALSHTPPLGFFRNFVLVRDKEHKDTFDLKHTGVVPIVDLARVYALDAGVTAVDTIERLKMAMDGGAVSKEGSTDLIDAMRFINTVRLRHQAKLIKQGKKADNFMPPEALTQFDRSHLKDAFSVVKTMQAALGQRFQVGRFG</sequence>
<dbReference type="SUPFAM" id="SSF54631">
    <property type="entry name" value="CBS-domain pair"/>
    <property type="match status" value="1"/>
</dbReference>
<dbReference type="OrthoDB" id="9808528at2"/>
<feature type="domain" description="CBS" evidence="4">
    <location>
        <begin position="161"/>
        <end position="218"/>
    </location>
</feature>
<protein>
    <submittedName>
        <fullName evidence="5">Cyclic nucleotide-binding protein</fullName>
    </submittedName>
</protein>
<gene>
    <name evidence="5" type="ordered locus">Mmc1_1043</name>
</gene>
<dbReference type="Gene3D" id="3.10.580.10">
    <property type="entry name" value="CBS-domain"/>
    <property type="match status" value="1"/>
</dbReference>
<dbReference type="InterPro" id="IPR051257">
    <property type="entry name" value="Diverse_CBS-Domain"/>
</dbReference>
<dbReference type="PROSITE" id="PS51371">
    <property type="entry name" value="CBS"/>
    <property type="match status" value="2"/>
</dbReference>
<dbReference type="CDD" id="cd04587">
    <property type="entry name" value="CBS_pair_CAP-ED_NT_Pol-beta-like_DUF294_assoc"/>
    <property type="match status" value="1"/>
</dbReference>
<dbReference type="AlphaFoldDB" id="A0L6G8"/>
<dbReference type="CDD" id="cd00038">
    <property type="entry name" value="CAP_ED"/>
    <property type="match status" value="1"/>
</dbReference>
<name>A0L6G8_MAGMM</name>
<evidence type="ECO:0000259" key="3">
    <source>
        <dbReference type="PROSITE" id="PS50042"/>
    </source>
</evidence>
<dbReference type="EMBL" id="CP000471">
    <property type="protein sequence ID" value="ABK43561.1"/>
    <property type="molecule type" value="Genomic_DNA"/>
</dbReference>
<dbReference type="InterPro" id="IPR000595">
    <property type="entry name" value="cNMP-bd_dom"/>
</dbReference>
<dbReference type="InterPro" id="IPR014710">
    <property type="entry name" value="RmlC-like_jellyroll"/>
</dbReference>
<dbReference type="Gene3D" id="2.60.120.10">
    <property type="entry name" value="Jelly Rolls"/>
    <property type="match status" value="1"/>
</dbReference>
<dbReference type="InterPro" id="IPR018490">
    <property type="entry name" value="cNMP-bd_dom_sf"/>
</dbReference>
<accession>A0L6G8</accession>
<dbReference type="Pfam" id="PF00027">
    <property type="entry name" value="cNMP_binding"/>
    <property type="match status" value="1"/>
</dbReference>
<dbReference type="RefSeq" id="WP_011712718.1">
    <property type="nucleotide sequence ID" value="NC_008576.1"/>
</dbReference>
<dbReference type="Pfam" id="PF10335">
    <property type="entry name" value="DUF294_C"/>
    <property type="match status" value="1"/>
</dbReference>
<dbReference type="InterPro" id="IPR005105">
    <property type="entry name" value="GlnD_Uridyltrans_N"/>
</dbReference>